<dbReference type="RefSeq" id="WP_069408167.1">
    <property type="nucleotide sequence ID" value="NZ_MIGZ01000299.1"/>
</dbReference>
<dbReference type="OrthoDB" id="5076396at2"/>
<accession>A0A1E3R333</accession>
<keyword evidence="2" id="KW-1185">Reference proteome</keyword>
<dbReference type="EMBL" id="MIGZ01000299">
    <property type="protein sequence ID" value="ODQ84328.1"/>
    <property type="molecule type" value="Genomic_DNA"/>
</dbReference>
<reference evidence="2" key="1">
    <citation type="submission" date="2016-09" db="EMBL/GenBank/DDBJ databases">
        <authorList>
            <person name="Greninger A.L."/>
            <person name="Jerome K.R."/>
            <person name="Mcnair B."/>
            <person name="Wallis C."/>
            <person name="Fang F."/>
        </authorList>
    </citation>
    <scope>NUCLEOTIDE SEQUENCE [LARGE SCALE GENOMIC DNA]</scope>
    <source>
        <strain evidence="2">M7</strain>
    </source>
</reference>
<evidence type="ECO:0000313" key="2">
    <source>
        <dbReference type="Proteomes" id="UP000094243"/>
    </source>
</evidence>
<gene>
    <name evidence="1" type="ORF">BHQ17_27685</name>
</gene>
<name>A0A1E3R333_9MYCO</name>
<dbReference type="Proteomes" id="UP000094243">
    <property type="component" value="Unassembled WGS sequence"/>
</dbReference>
<dbReference type="AlphaFoldDB" id="A0A1E3R333"/>
<proteinExistence type="predicted"/>
<organism evidence="1 2">
    <name type="scientific">Mycolicibacterium holsaticum</name>
    <dbReference type="NCBI Taxonomy" id="152142"/>
    <lineage>
        <taxon>Bacteria</taxon>
        <taxon>Bacillati</taxon>
        <taxon>Actinomycetota</taxon>
        <taxon>Actinomycetes</taxon>
        <taxon>Mycobacteriales</taxon>
        <taxon>Mycobacteriaceae</taxon>
        <taxon>Mycolicibacterium</taxon>
    </lineage>
</organism>
<evidence type="ECO:0000313" key="1">
    <source>
        <dbReference type="EMBL" id="ODQ84328.1"/>
    </source>
</evidence>
<sequence>MEFDGMEIPDDIEVTVWGSNEHRLCNVCRAECDPEPSGADGYGVRIIYVCRDHGLQSVVDPFEHLR</sequence>
<comment type="caution">
    <text evidence="1">The sequence shown here is derived from an EMBL/GenBank/DDBJ whole genome shotgun (WGS) entry which is preliminary data.</text>
</comment>
<protein>
    <submittedName>
        <fullName evidence="1">Uncharacterized protein</fullName>
    </submittedName>
</protein>